<proteinExistence type="predicted"/>
<feature type="compositionally biased region" description="Acidic residues" evidence="1">
    <location>
        <begin position="55"/>
        <end position="65"/>
    </location>
</feature>
<feature type="compositionally biased region" description="Basic and acidic residues" evidence="1">
    <location>
        <begin position="22"/>
        <end position="35"/>
    </location>
</feature>
<keyword evidence="3" id="KW-1185">Reference proteome</keyword>
<accession>A0A1Y1IFY4</accession>
<gene>
    <name evidence="2" type="ORF">KFL_003670080</name>
</gene>
<dbReference type="EMBL" id="DF237316">
    <property type="protein sequence ID" value="GAQ87647.1"/>
    <property type="molecule type" value="Genomic_DNA"/>
</dbReference>
<organism evidence="2 3">
    <name type="scientific">Klebsormidium nitens</name>
    <name type="common">Green alga</name>
    <name type="synonym">Ulothrix nitens</name>
    <dbReference type="NCBI Taxonomy" id="105231"/>
    <lineage>
        <taxon>Eukaryota</taxon>
        <taxon>Viridiplantae</taxon>
        <taxon>Streptophyta</taxon>
        <taxon>Klebsormidiophyceae</taxon>
        <taxon>Klebsormidiales</taxon>
        <taxon>Klebsormidiaceae</taxon>
        <taxon>Klebsormidium</taxon>
    </lineage>
</organism>
<feature type="region of interest" description="Disordered" evidence="1">
    <location>
        <begin position="1"/>
        <end position="76"/>
    </location>
</feature>
<dbReference type="Proteomes" id="UP000054558">
    <property type="component" value="Unassembled WGS sequence"/>
</dbReference>
<feature type="region of interest" description="Disordered" evidence="1">
    <location>
        <begin position="123"/>
        <end position="148"/>
    </location>
</feature>
<evidence type="ECO:0000313" key="2">
    <source>
        <dbReference type="EMBL" id="GAQ87647.1"/>
    </source>
</evidence>
<sequence length="148" mass="15815">MEMEEEPMRSPHVEATGDDLEGASRKMAVEPETCHKGNVSQGLEEMEQEPRLEPSDEATCDDPEEAAAVGTMPQEPGTVEAVCNSEEAAAEAVVHVGLEIEQEPRPKPTVEATCNGSEVVATEATDASLDTMPQKQEENEAIAEPVAI</sequence>
<reference evidence="2 3" key="1">
    <citation type="journal article" date="2014" name="Nat. Commun.">
        <title>Klebsormidium flaccidum genome reveals primary factors for plant terrestrial adaptation.</title>
        <authorList>
            <person name="Hori K."/>
            <person name="Maruyama F."/>
            <person name="Fujisawa T."/>
            <person name="Togashi T."/>
            <person name="Yamamoto N."/>
            <person name="Seo M."/>
            <person name="Sato S."/>
            <person name="Yamada T."/>
            <person name="Mori H."/>
            <person name="Tajima N."/>
            <person name="Moriyama T."/>
            <person name="Ikeuchi M."/>
            <person name="Watanabe M."/>
            <person name="Wada H."/>
            <person name="Kobayashi K."/>
            <person name="Saito M."/>
            <person name="Masuda T."/>
            <person name="Sasaki-Sekimoto Y."/>
            <person name="Mashiguchi K."/>
            <person name="Awai K."/>
            <person name="Shimojima M."/>
            <person name="Masuda S."/>
            <person name="Iwai M."/>
            <person name="Nobusawa T."/>
            <person name="Narise T."/>
            <person name="Kondo S."/>
            <person name="Saito H."/>
            <person name="Sato R."/>
            <person name="Murakawa M."/>
            <person name="Ihara Y."/>
            <person name="Oshima-Yamada Y."/>
            <person name="Ohtaka K."/>
            <person name="Satoh M."/>
            <person name="Sonobe K."/>
            <person name="Ishii M."/>
            <person name="Ohtani R."/>
            <person name="Kanamori-Sato M."/>
            <person name="Honoki R."/>
            <person name="Miyazaki D."/>
            <person name="Mochizuki H."/>
            <person name="Umetsu J."/>
            <person name="Higashi K."/>
            <person name="Shibata D."/>
            <person name="Kamiya Y."/>
            <person name="Sato N."/>
            <person name="Nakamura Y."/>
            <person name="Tabata S."/>
            <person name="Ida S."/>
            <person name="Kurokawa K."/>
            <person name="Ohta H."/>
        </authorList>
    </citation>
    <scope>NUCLEOTIDE SEQUENCE [LARGE SCALE GENOMIC DNA]</scope>
    <source>
        <strain evidence="2 3">NIES-2285</strain>
    </source>
</reference>
<feature type="compositionally biased region" description="Basic and acidic residues" evidence="1">
    <location>
        <begin position="1"/>
        <end position="12"/>
    </location>
</feature>
<protein>
    <submittedName>
        <fullName evidence="2">Uncharacterized protein</fullName>
    </submittedName>
</protein>
<evidence type="ECO:0000256" key="1">
    <source>
        <dbReference type="SAM" id="MobiDB-lite"/>
    </source>
</evidence>
<dbReference type="AlphaFoldDB" id="A0A1Y1IFY4"/>
<evidence type="ECO:0000313" key="3">
    <source>
        <dbReference type="Proteomes" id="UP000054558"/>
    </source>
</evidence>
<name>A0A1Y1IFY4_KLENI</name>